<dbReference type="SUPFAM" id="SSF53098">
    <property type="entry name" value="Ribonuclease H-like"/>
    <property type="match status" value="1"/>
</dbReference>
<comment type="caution">
    <text evidence="1">The sequence shown here is derived from an EMBL/GenBank/DDBJ whole genome shotgun (WGS) entry which is preliminary data.</text>
</comment>
<evidence type="ECO:0000313" key="1">
    <source>
        <dbReference type="EMBL" id="MBK1843173.1"/>
    </source>
</evidence>
<accession>A0ABS1FIB3</accession>
<keyword evidence="2" id="KW-1185">Reference proteome</keyword>
<dbReference type="Proteomes" id="UP000650005">
    <property type="component" value="Unassembled WGS sequence"/>
</dbReference>
<reference evidence="1" key="1">
    <citation type="submission" date="2021-01" db="EMBL/GenBank/DDBJ databases">
        <title>Characterization of Corynebacterium spp. from penguins.</title>
        <authorList>
            <person name="Svec P."/>
        </authorList>
    </citation>
    <scope>NUCLEOTIDE SEQUENCE</scope>
    <source>
        <strain evidence="1">CCM 8835</strain>
    </source>
</reference>
<gene>
    <name evidence="1" type="ORF">JIM95_01095</name>
</gene>
<protein>
    <submittedName>
        <fullName evidence="1">DDE-type integrase/transposase/recombinase</fullName>
    </submittedName>
</protein>
<dbReference type="Gene3D" id="3.30.420.10">
    <property type="entry name" value="Ribonuclease H-like superfamily/Ribonuclease H"/>
    <property type="match status" value="1"/>
</dbReference>
<name>A0ABS1FIB3_9CORY</name>
<dbReference type="InterPro" id="IPR036397">
    <property type="entry name" value="RNaseH_sf"/>
</dbReference>
<proteinExistence type="predicted"/>
<dbReference type="EMBL" id="JAENIP010000003">
    <property type="protein sequence ID" value="MBK1843173.1"/>
    <property type="molecule type" value="Genomic_DNA"/>
</dbReference>
<dbReference type="PANTHER" id="PTHR46889">
    <property type="entry name" value="TRANSPOSASE INSF FOR INSERTION SEQUENCE IS3B-RELATED"/>
    <property type="match status" value="1"/>
</dbReference>
<dbReference type="InterPro" id="IPR012337">
    <property type="entry name" value="RNaseH-like_sf"/>
</dbReference>
<dbReference type="PANTHER" id="PTHR46889:SF4">
    <property type="entry name" value="TRANSPOSASE INSO FOR INSERTION SEQUENCE ELEMENT IS911B-RELATED"/>
    <property type="match status" value="1"/>
</dbReference>
<dbReference type="InterPro" id="IPR050900">
    <property type="entry name" value="Transposase_IS3/IS150/IS904"/>
</dbReference>
<evidence type="ECO:0000313" key="2">
    <source>
        <dbReference type="Proteomes" id="UP000650005"/>
    </source>
</evidence>
<sequence length="146" mass="15912">MYFCAVKDTSASRIVGHSAAPHMSSGLAVTAPNTVVARRQINRKSVTGCVVHSDRGSQSRSCRYRQMLGRHGLKGSMGGVASAGDNAAVESFFPLLQHNVLSTGTWAGHEGLTIAVIAWIKHRYHRRGRQRSLERVTPIECETINN</sequence>
<organism evidence="1 2">
    <name type="scientific">Corynebacterium antarcticum</name>
    <dbReference type="NCBI Taxonomy" id="2800405"/>
    <lineage>
        <taxon>Bacteria</taxon>
        <taxon>Bacillati</taxon>
        <taxon>Actinomycetota</taxon>
        <taxon>Actinomycetes</taxon>
        <taxon>Mycobacteriales</taxon>
        <taxon>Corynebacteriaceae</taxon>
        <taxon>Corynebacterium</taxon>
    </lineage>
</organism>